<dbReference type="EMBL" id="CAAALY010247704">
    <property type="protein sequence ID" value="VEL34458.1"/>
    <property type="molecule type" value="Genomic_DNA"/>
</dbReference>
<comment type="caution">
    <text evidence="1">The sequence shown here is derived from an EMBL/GenBank/DDBJ whole genome shotgun (WGS) entry which is preliminary data.</text>
</comment>
<dbReference type="AlphaFoldDB" id="A0A448XDY6"/>
<evidence type="ECO:0000313" key="1">
    <source>
        <dbReference type="EMBL" id="VEL34458.1"/>
    </source>
</evidence>
<reference evidence="1" key="1">
    <citation type="submission" date="2018-11" db="EMBL/GenBank/DDBJ databases">
        <authorList>
            <consortium name="Pathogen Informatics"/>
        </authorList>
    </citation>
    <scope>NUCLEOTIDE SEQUENCE</scope>
</reference>
<protein>
    <submittedName>
        <fullName evidence="1">Uncharacterized protein</fullName>
    </submittedName>
</protein>
<dbReference type="Proteomes" id="UP000784294">
    <property type="component" value="Unassembled WGS sequence"/>
</dbReference>
<accession>A0A448XDY6</accession>
<keyword evidence="2" id="KW-1185">Reference proteome</keyword>
<sequence>MTAPQVNRFYPPCFLEWRANYVGSNMAVNSTFSDEQRLLIIVSLSEHSLLTQKNSSPYPDMYLPWLSMSVGDQAVKLGGRCYVFFLLLGANSFDLLVTRKHQRTIALATVHTRIT</sequence>
<gene>
    <name evidence="1" type="ORF">PXEA_LOCUS27898</name>
</gene>
<organism evidence="1 2">
    <name type="scientific">Protopolystoma xenopodis</name>
    <dbReference type="NCBI Taxonomy" id="117903"/>
    <lineage>
        <taxon>Eukaryota</taxon>
        <taxon>Metazoa</taxon>
        <taxon>Spiralia</taxon>
        <taxon>Lophotrochozoa</taxon>
        <taxon>Platyhelminthes</taxon>
        <taxon>Monogenea</taxon>
        <taxon>Polyopisthocotylea</taxon>
        <taxon>Polystomatidea</taxon>
        <taxon>Polystomatidae</taxon>
        <taxon>Protopolystoma</taxon>
    </lineage>
</organism>
<name>A0A448XDY6_9PLAT</name>
<proteinExistence type="predicted"/>
<evidence type="ECO:0000313" key="2">
    <source>
        <dbReference type="Proteomes" id="UP000784294"/>
    </source>
</evidence>